<dbReference type="PANTHER" id="PTHR30524:SF0">
    <property type="entry name" value="ALTRONATE OXIDOREDUCTASE-RELATED"/>
    <property type="match status" value="1"/>
</dbReference>
<dbReference type="EMBL" id="CP026118">
    <property type="protein sequence ID" value="QAS52187.1"/>
    <property type="molecule type" value="Genomic_DNA"/>
</dbReference>
<dbReference type="EC" id="1.1.1.58" evidence="6"/>
<proteinExistence type="predicted"/>
<dbReference type="Gene3D" id="3.40.50.720">
    <property type="entry name" value="NAD(P)-binding Rossmann-like Domain"/>
    <property type="match status" value="1"/>
</dbReference>
<evidence type="ECO:0000259" key="4">
    <source>
        <dbReference type="Pfam" id="PF01232"/>
    </source>
</evidence>
<dbReference type="AlphaFoldDB" id="A0A410MBV9"/>
<dbReference type="RefSeq" id="WP_128524480.1">
    <property type="nucleotide sequence ID" value="NZ_CP026118.1"/>
</dbReference>
<name>A0A410MBV9_9BACI</name>
<dbReference type="PRINTS" id="PR00084">
    <property type="entry name" value="MTLDHDRGNASE"/>
</dbReference>
<comment type="catalytic activity">
    <reaction evidence="3">
        <text>D-mannitol 1-phosphate + NAD(+) = beta-D-fructose 6-phosphate + NADH + H(+)</text>
        <dbReference type="Rhea" id="RHEA:19661"/>
        <dbReference type="ChEBI" id="CHEBI:15378"/>
        <dbReference type="ChEBI" id="CHEBI:57540"/>
        <dbReference type="ChEBI" id="CHEBI:57634"/>
        <dbReference type="ChEBI" id="CHEBI:57945"/>
        <dbReference type="ChEBI" id="CHEBI:61381"/>
        <dbReference type="EC" id="1.1.1.17"/>
    </reaction>
</comment>
<dbReference type="PANTHER" id="PTHR30524">
    <property type="entry name" value="MANNITOL-1-PHOSPHATE 5-DEHYDROGENASE"/>
    <property type="match status" value="1"/>
</dbReference>
<sequence>MVRLNVEAVKNLQSINPSNKTLINKELPERAIQFGEGNFLRAYLNWMLEKMNQRNLFNGRTVAIQPTPHGKVVPKLQAQNHLYTTILQGVENGEEVQEVEVNSTISRSINPYESWEELLELAESDSIEFIFSNTTEAGLVYTKEEFPRTASPLSYPGKLTALLHRRFIHEEGARGFTIIPCELVEDNGDLLKSIVLRIAEDWSLSEDFKKWIESHNTFCNTLVDRIVPGYPKENAGEWERKLGYEDVLMAVGEPFHLFVVEADEPLEERLPFQTAGLNVKWAEVKPYRDLKVSLLNAPHTLLFPVGFLAGLQTVKEVMGDEIISSYVRNILYNEILPGLSFEKSEKQGFADAVIERFQNPFVKHRLADLGLNAVQKWKSRVFPLLPKDGTIPESMTLSIASLLHYYRPNIVHDGYFMGLHEGSEYKVRDDQVVLDAFIDFWQKDEQGREEISRLLSDKRIWGRDLSMEANNVHRYFLSIQNNGAKHTTEQMLKNNLAFENQK</sequence>
<dbReference type="InterPro" id="IPR036291">
    <property type="entry name" value="NAD(P)-bd_dom_sf"/>
</dbReference>
<keyword evidence="2" id="KW-0520">NAD</keyword>
<dbReference type="OrthoDB" id="9768714at2"/>
<dbReference type="Pfam" id="PF01232">
    <property type="entry name" value="Mannitol_dh"/>
    <property type="match status" value="1"/>
</dbReference>
<dbReference type="GO" id="GO:0019592">
    <property type="term" value="P:mannitol catabolic process"/>
    <property type="evidence" value="ECO:0007669"/>
    <property type="project" value="TreeGrafter"/>
</dbReference>
<evidence type="ECO:0000313" key="7">
    <source>
        <dbReference type="Proteomes" id="UP000287756"/>
    </source>
</evidence>
<dbReference type="InterPro" id="IPR013328">
    <property type="entry name" value="6PGD_dom2"/>
</dbReference>
<evidence type="ECO:0000259" key="5">
    <source>
        <dbReference type="Pfam" id="PF08125"/>
    </source>
</evidence>
<protein>
    <submittedName>
        <fullName evidence="6">Altronate oxidoreductase</fullName>
        <ecNumber evidence="6">1.1.1.58</ecNumber>
    </submittedName>
</protein>
<dbReference type="NCBIfam" id="NF002969">
    <property type="entry name" value="PRK03643.1"/>
    <property type="match status" value="1"/>
</dbReference>
<dbReference type="Pfam" id="PF08125">
    <property type="entry name" value="Mannitol_dh_C"/>
    <property type="match status" value="1"/>
</dbReference>
<accession>A0A410MBV9</accession>
<dbReference type="GO" id="GO:0008926">
    <property type="term" value="F:mannitol-1-phosphate 5-dehydrogenase activity"/>
    <property type="evidence" value="ECO:0007669"/>
    <property type="project" value="UniProtKB-EC"/>
</dbReference>
<dbReference type="InterPro" id="IPR008927">
    <property type="entry name" value="6-PGluconate_DH-like_C_sf"/>
</dbReference>
<dbReference type="GO" id="GO:0005829">
    <property type="term" value="C:cytosol"/>
    <property type="evidence" value="ECO:0007669"/>
    <property type="project" value="TreeGrafter"/>
</dbReference>
<dbReference type="SUPFAM" id="SSF48179">
    <property type="entry name" value="6-phosphogluconate dehydrogenase C-terminal domain-like"/>
    <property type="match status" value="1"/>
</dbReference>
<dbReference type="KEGG" id="hli:HLI_08070"/>
<feature type="domain" description="Mannitol dehydrogenase N-terminal" evidence="4">
    <location>
        <begin position="30"/>
        <end position="269"/>
    </location>
</feature>
<feature type="domain" description="Mannitol dehydrogenase C-terminal" evidence="5">
    <location>
        <begin position="283"/>
        <end position="470"/>
    </location>
</feature>
<dbReference type="InterPro" id="IPR013118">
    <property type="entry name" value="Mannitol_DH_C"/>
</dbReference>
<evidence type="ECO:0000313" key="6">
    <source>
        <dbReference type="EMBL" id="QAS52187.1"/>
    </source>
</evidence>
<organism evidence="6 7">
    <name type="scientific">Halobacillus litoralis</name>
    <dbReference type="NCBI Taxonomy" id="45668"/>
    <lineage>
        <taxon>Bacteria</taxon>
        <taxon>Bacillati</taxon>
        <taxon>Bacillota</taxon>
        <taxon>Bacilli</taxon>
        <taxon>Bacillales</taxon>
        <taxon>Bacillaceae</taxon>
        <taxon>Halobacillus</taxon>
    </lineage>
</organism>
<dbReference type="InterPro" id="IPR013131">
    <property type="entry name" value="Mannitol_DH_N"/>
</dbReference>
<reference evidence="6 7" key="1">
    <citation type="submission" date="2018-01" db="EMBL/GenBank/DDBJ databases">
        <title>The whole genome sequencing and assembly of Halobacillus litoralis ERB031 strain.</title>
        <authorList>
            <person name="Lee S.-J."/>
            <person name="Park M.-K."/>
            <person name="Kim J.-Y."/>
            <person name="Lee Y.-J."/>
            <person name="Yi H."/>
            <person name="Bahn Y.-S."/>
            <person name="Kim J.F."/>
            <person name="Lee D.-W."/>
        </authorList>
    </citation>
    <scope>NUCLEOTIDE SEQUENCE [LARGE SCALE GENOMIC DNA]</scope>
    <source>
        <strain evidence="6 7">ERB 031</strain>
    </source>
</reference>
<dbReference type="GO" id="GO:0009026">
    <property type="term" value="F:tagaturonate reductase activity"/>
    <property type="evidence" value="ECO:0007669"/>
    <property type="project" value="UniProtKB-EC"/>
</dbReference>
<dbReference type="Gene3D" id="1.10.1040.10">
    <property type="entry name" value="N-(1-d-carboxylethyl)-l-norvaline Dehydrogenase, domain 2"/>
    <property type="match status" value="1"/>
</dbReference>
<evidence type="ECO:0000256" key="1">
    <source>
        <dbReference type="ARBA" id="ARBA00023002"/>
    </source>
</evidence>
<keyword evidence="1 6" id="KW-0560">Oxidoreductase</keyword>
<gene>
    <name evidence="6" type="ORF">HLI_08070</name>
</gene>
<dbReference type="SUPFAM" id="SSF51735">
    <property type="entry name" value="NAD(P)-binding Rossmann-fold domains"/>
    <property type="match status" value="1"/>
</dbReference>
<evidence type="ECO:0000256" key="2">
    <source>
        <dbReference type="ARBA" id="ARBA00023027"/>
    </source>
</evidence>
<dbReference type="InterPro" id="IPR000669">
    <property type="entry name" value="Mannitol_DH"/>
</dbReference>
<dbReference type="Proteomes" id="UP000287756">
    <property type="component" value="Chromosome"/>
</dbReference>
<evidence type="ECO:0000256" key="3">
    <source>
        <dbReference type="ARBA" id="ARBA00048615"/>
    </source>
</evidence>